<evidence type="ECO:0000259" key="2">
    <source>
        <dbReference type="Pfam" id="PF13568"/>
    </source>
</evidence>
<dbReference type="Proteomes" id="UP001324380">
    <property type="component" value="Chromosome"/>
</dbReference>
<organism evidence="3 4">
    <name type="scientific">Mucilaginibacter sabulilitoris</name>
    <dbReference type="NCBI Taxonomy" id="1173583"/>
    <lineage>
        <taxon>Bacteria</taxon>
        <taxon>Pseudomonadati</taxon>
        <taxon>Bacteroidota</taxon>
        <taxon>Sphingobacteriia</taxon>
        <taxon>Sphingobacteriales</taxon>
        <taxon>Sphingobacteriaceae</taxon>
        <taxon>Mucilaginibacter</taxon>
    </lineage>
</organism>
<accession>A0ABZ0TSL9</accession>
<sequence>MSLKRYLIIVFILILCSSKLFAQDRVPAWGGGADLQDLSFGFSFAYVSSDFKIVKKPNWRTPFNDPETGNALTTPLNSISSRSLPGFSVGFITRYRLTEHLEARVTPSLVFADRNLTYSYQNSEQYPNVEKQVQTTTVDVPLSLKIKSDRIGDFRAYILGGIKYSHAIGSKKNDINSDLLDKLVKNKTGYGSYEAGLGCDIYFEFFKLSPEIKISNSFGNVLVPENQPFSAPISKLSLHTIMFSLFFE</sequence>
<evidence type="ECO:0000313" key="4">
    <source>
        <dbReference type="Proteomes" id="UP001324380"/>
    </source>
</evidence>
<keyword evidence="4" id="KW-1185">Reference proteome</keyword>
<evidence type="ECO:0000256" key="1">
    <source>
        <dbReference type="SAM" id="SignalP"/>
    </source>
</evidence>
<dbReference type="Pfam" id="PF13568">
    <property type="entry name" value="OMP_b-brl_2"/>
    <property type="match status" value="1"/>
</dbReference>
<dbReference type="EMBL" id="CP139558">
    <property type="protein sequence ID" value="WPU95907.1"/>
    <property type="molecule type" value="Genomic_DNA"/>
</dbReference>
<protein>
    <submittedName>
        <fullName evidence="3">Outer membrane beta-barrel protein</fullName>
    </submittedName>
</protein>
<feature type="signal peptide" evidence="1">
    <location>
        <begin position="1"/>
        <end position="22"/>
    </location>
</feature>
<evidence type="ECO:0000313" key="3">
    <source>
        <dbReference type="EMBL" id="WPU95907.1"/>
    </source>
</evidence>
<gene>
    <name evidence="3" type="ORF">SNE25_10295</name>
</gene>
<reference evidence="3 4" key="1">
    <citation type="submission" date="2023-11" db="EMBL/GenBank/DDBJ databases">
        <title>Analysis of the Genomes of Mucilaginibacter gossypii cycad 4 and M. sabulilitoris SNA2: microbes with the potential for plant growth promotion.</title>
        <authorList>
            <person name="Hirsch A.M."/>
            <person name="Humm E."/>
            <person name="Rubbi M."/>
            <person name="Del Vecchio G."/>
            <person name="Ha S.M."/>
            <person name="Pellegrini M."/>
            <person name="Gunsalus R.P."/>
        </authorList>
    </citation>
    <scope>NUCLEOTIDE SEQUENCE [LARGE SCALE GENOMIC DNA]</scope>
    <source>
        <strain evidence="3 4">SNA2</strain>
    </source>
</reference>
<feature type="chain" id="PRO_5045663172" evidence="1">
    <location>
        <begin position="23"/>
        <end position="248"/>
    </location>
</feature>
<dbReference type="RefSeq" id="WP_321565012.1">
    <property type="nucleotide sequence ID" value="NZ_CP139558.1"/>
</dbReference>
<dbReference type="InterPro" id="IPR025665">
    <property type="entry name" value="Beta-barrel_OMP_2"/>
</dbReference>
<proteinExistence type="predicted"/>
<name>A0ABZ0TSL9_9SPHI</name>
<keyword evidence="1" id="KW-0732">Signal</keyword>
<feature type="domain" description="Outer membrane protein beta-barrel" evidence="2">
    <location>
        <begin position="26"/>
        <end position="221"/>
    </location>
</feature>